<dbReference type="Pfam" id="PF00989">
    <property type="entry name" value="PAS"/>
    <property type="match status" value="1"/>
</dbReference>
<dbReference type="AlphaFoldDB" id="A0A071M494"/>
<dbReference type="GO" id="GO:0006355">
    <property type="term" value="P:regulation of DNA-templated transcription"/>
    <property type="evidence" value="ECO:0007669"/>
    <property type="project" value="InterPro"/>
</dbReference>
<keyword evidence="5 8" id="KW-0418">Kinase</keyword>
<dbReference type="EC" id="2.7.13.3" evidence="2"/>
<dbReference type="InterPro" id="IPR036890">
    <property type="entry name" value="HATPase_C_sf"/>
</dbReference>
<evidence type="ECO:0000259" key="6">
    <source>
        <dbReference type="PROSITE" id="PS50109"/>
    </source>
</evidence>
<dbReference type="InterPro" id="IPR035965">
    <property type="entry name" value="PAS-like_dom_sf"/>
</dbReference>
<dbReference type="InterPro" id="IPR036097">
    <property type="entry name" value="HisK_dim/P_sf"/>
</dbReference>
<dbReference type="InterPro" id="IPR003661">
    <property type="entry name" value="HisK_dim/P_dom"/>
</dbReference>
<evidence type="ECO:0000256" key="3">
    <source>
        <dbReference type="ARBA" id="ARBA00022553"/>
    </source>
</evidence>
<dbReference type="PANTHER" id="PTHR43304">
    <property type="entry name" value="PHYTOCHROME-LIKE PROTEIN CPH1"/>
    <property type="match status" value="1"/>
</dbReference>
<dbReference type="EMBL" id="JJOA01000056">
    <property type="protein sequence ID" value="KEA55315.1"/>
    <property type="molecule type" value="Genomic_DNA"/>
</dbReference>
<gene>
    <name evidence="8" type="ORF">DT99_32375</name>
</gene>
<proteinExistence type="predicted"/>
<dbReference type="Pfam" id="PF13426">
    <property type="entry name" value="PAS_9"/>
    <property type="match status" value="1"/>
</dbReference>
<dbReference type="InterPro" id="IPR013767">
    <property type="entry name" value="PAS_fold"/>
</dbReference>
<evidence type="ECO:0000256" key="5">
    <source>
        <dbReference type="ARBA" id="ARBA00022777"/>
    </source>
</evidence>
<dbReference type="Gene3D" id="1.10.287.130">
    <property type="match status" value="1"/>
</dbReference>
<comment type="catalytic activity">
    <reaction evidence="1">
        <text>ATP + protein L-histidine = ADP + protein N-phospho-L-histidine.</text>
        <dbReference type="EC" id="2.7.13.3"/>
    </reaction>
</comment>
<dbReference type="PANTHER" id="PTHR43304:SF1">
    <property type="entry name" value="PAC DOMAIN-CONTAINING PROTEIN"/>
    <property type="match status" value="1"/>
</dbReference>
<feature type="domain" description="Histidine kinase" evidence="6">
    <location>
        <begin position="281"/>
        <end position="496"/>
    </location>
</feature>
<dbReference type="SUPFAM" id="SSF55785">
    <property type="entry name" value="PYP-like sensor domain (PAS domain)"/>
    <property type="match status" value="2"/>
</dbReference>
<evidence type="ECO:0000256" key="1">
    <source>
        <dbReference type="ARBA" id="ARBA00000085"/>
    </source>
</evidence>
<dbReference type="InterPro" id="IPR052162">
    <property type="entry name" value="Sensor_kinase/Photoreceptor"/>
</dbReference>
<accession>A0A071M494</accession>
<protein>
    <recommendedName>
        <fullName evidence="2">histidine kinase</fullName>
        <ecNumber evidence="2">2.7.13.3</ecNumber>
    </recommendedName>
</protein>
<evidence type="ECO:0000256" key="4">
    <source>
        <dbReference type="ARBA" id="ARBA00022679"/>
    </source>
</evidence>
<keyword evidence="4" id="KW-0808">Transferase</keyword>
<evidence type="ECO:0000256" key="2">
    <source>
        <dbReference type="ARBA" id="ARBA00012438"/>
    </source>
</evidence>
<keyword evidence="3" id="KW-0597">Phosphoprotein</keyword>
<sequence>METSSGFELLDADRLALLQSLKTCMILHDAKTKAILWANAAACNALGFTVEELRPLKAPDMSRNAEKYRHEIGLQWLKDAAENGESIIEWCYRAKDGTEILSEAVATCVKLHDRDVLMVQFRDIAAEERIKKDLKRFETRLREFMHDLSEGIAVLSANGEIKYLSESSCRLLGLQADASTLIDFTALCDGASRRVVLAQLAEAELHHEPTSFRYRIRNGDGSLRWHDAFCRHVELEDDLTGILLHFRDVTPQVEAEEMRRASERKLEYLARYNAMGEMAMTLSHELSQPLASARNFLEGGMMRLNESPVTPDEVMWGLESVLKQVERASVIIKSVRDYVVKLEQVEEAIDLNDIVHDVEYFIALKAREVGVAFEFALSDRPIQVRCEKILIGQVILNFAFNAVEAMLDVPETSRFLTIGTCSEHGRAVLRVSDTGVGIDLGQHEKVFDGFFTSKLGGNGIGLSLCKNIVSRHGGDVWAEANPGRGTSFCFTLPLEAPNG</sequence>
<name>A0A071M494_9BURK</name>
<evidence type="ECO:0000313" key="8">
    <source>
        <dbReference type="EMBL" id="KEA55315.1"/>
    </source>
</evidence>
<dbReference type="InterPro" id="IPR004358">
    <property type="entry name" value="Sig_transdc_His_kin-like_C"/>
</dbReference>
<reference evidence="8" key="1">
    <citation type="submission" date="2014-04" db="EMBL/GenBank/DDBJ databases">
        <title>In planta biocontrol of soil-borne Fusarium wilt of banana through a plant endophytic bacterium, Burkholderia cenocepacia 869T2.</title>
        <authorList>
            <person name="Ho Y.-N."/>
            <person name="Chiang H.-M."/>
            <person name="Chao C.-P."/>
            <person name="Su C.-C."/>
            <person name="Hsu H.-F."/>
            <person name="Guo C.-T."/>
            <person name="Hsieh J.-L."/>
            <person name="Huang C.-C."/>
        </authorList>
    </citation>
    <scope>NUCLEOTIDE SEQUENCE [LARGE SCALE GENOMIC DNA]</scope>
    <source>
        <strain evidence="8">869T2</strain>
    </source>
</reference>
<dbReference type="GO" id="GO:0000155">
    <property type="term" value="F:phosphorelay sensor kinase activity"/>
    <property type="evidence" value="ECO:0007669"/>
    <property type="project" value="InterPro"/>
</dbReference>
<dbReference type="CDD" id="cd00082">
    <property type="entry name" value="HisKA"/>
    <property type="match status" value="1"/>
</dbReference>
<dbReference type="InterPro" id="IPR005467">
    <property type="entry name" value="His_kinase_dom"/>
</dbReference>
<dbReference type="CDD" id="cd00130">
    <property type="entry name" value="PAS"/>
    <property type="match status" value="2"/>
</dbReference>
<evidence type="ECO:0000259" key="7">
    <source>
        <dbReference type="PROSITE" id="PS50112"/>
    </source>
</evidence>
<organism evidence="8">
    <name type="scientific">Burkholderia cenocepacia</name>
    <dbReference type="NCBI Taxonomy" id="95486"/>
    <lineage>
        <taxon>Bacteria</taxon>
        <taxon>Pseudomonadati</taxon>
        <taxon>Pseudomonadota</taxon>
        <taxon>Betaproteobacteria</taxon>
        <taxon>Burkholderiales</taxon>
        <taxon>Burkholderiaceae</taxon>
        <taxon>Burkholderia</taxon>
        <taxon>Burkholderia cepacia complex</taxon>
    </lineage>
</organism>
<dbReference type="Pfam" id="PF02518">
    <property type="entry name" value="HATPase_c"/>
    <property type="match status" value="1"/>
</dbReference>
<dbReference type="SMART" id="SM00091">
    <property type="entry name" value="PAS"/>
    <property type="match status" value="2"/>
</dbReference>
<dbReference type="InterPro" id="IPR003594">
    <property type="entry name" value="HATPase_dom"/>
</dbReference>
<dbReference type="Gene3D" id="3.30.565.10">
    <property type="entry name" value="Histidine kinase-like ATPase, C-terminal domain"/>
    <property type="match status" value="1"/>
</dbReference>
<dbReference type="InterPro" id="IPR000014">
    <property type="entry name" value="PAS"/>
</dbReference>
<dbReference type="PROSITE" id="PS50109">
    <property type="entry name" value="HIS_KIN"/>
    <property type="match status" value="1"/>
</dbReference>
<feature type="domain" description="PAS" evidence="7">
    <location>
        <begin position="137"/>
        <end position="177"/>
    </location>
</feature>
<dbReference type="SMART" id="SM00387">
    <property type="entry name" value="HATPase_c"/>
    <property type="match status" value="1"/>
</dbReference>
<dbReference type="PRINTS" id="PR00344">
    <property type="entry name" value="BCTRLSENSOR"/>
</dbReference>
<dbReference type="PROSITE" id="PS50112">
    <property type="entry name" value="PAS"/>
    <property type="match status" value="1"/>
</dbReference>
<dbReference type="SUPFAM" id="SSF55874">
    <property type="entry name" value="ATPase domain of HSP90 chaperone/DNA topoisomerase II/histidine kinase"/>
    <property type="match status" value="1"/>
</dbReference>
<dbReference type="SUPFAM" id="SSF47384">
    <property type="entry name" value="Homodimeric domain of signal transducing histidine kinase"/>
    <property type="match status" value="1"/>
</dbReference>
<dbReference type="Gene3D" id="3.30.450.20">
    <property type="entry name" value="PAS domain"/>
    <property type="match status" value="2"/>
</dbReference>
<dbReference type="OrthoDB" id="8872837at2"/>
<comment type="caution">
    <text evidence="8">The sequence shown here is derived from an EMBL/GenBank/DDBJ whole genome shotgun (WGS) entry which is preliminary data.</text>
</comment>
<dbReference type="NCBIfam" id="TIGR00229">
    <property type="entry name" value="sensory_box"/>
    <property type="match status" value="2"/>
</dbReference>